<accession>A0A0B6YB42</accession>
<reference evidence="1" key="1">
    <citation type="submission" date="2014-12" db="EMBL/GenBank/DDBJ databases">
        <title>Insight into the proteome of Arion vulgaris.</title>
        <authorList>
            <person name="Aradska J."/>
            <person name="Bulat T."/>
            <person name="Smidak R."/>
            <person name="Sarate P."/>
            <person name="Gangsoo J."/>
            <person name="Sialana F."/>
            <person name="Bilban M."/>
            <person name="Lubec G."/>
        </authorList>
    </citation>
    <scope>NUCLEOTIDE SEQUENCE</scope>
    <source>
        <tissue evidence="1">Skin</tissue>
    </source>
</reference>
<organism evidence="1">
    <name type="scientific">Arion vulgaris</name>
    <dbReference type="NCBI Taxonomy" id="1028688"/>
    <lineage>
        <taxon>Eukaryota</taxon>
        <taxon>Metazoa</taxon>
        <taxon>Spiralia</taxon>
        <taxon>Lophotrochozoa</taxon>
        <taxon>Mollusca</taxon>
        <taxon>Gastropoda</taxon>
        <taxon>Heterobranchia</taxon>
        <taxon>Euthyneura</taxon>
        <taxon>Panpulmonata</taxon>
        <taxon>Eupulmonata</taxon>
        <taxon>Stylommatophora</taxon>
        <taxon>Helicina</taxon>
        <taxon>Arionoidea</taxon>
        <taxon>Arionidae</taxon>
        <taxon>Arion</taxon>
    </lineage>
</organism>
<evidence type="ECO:0000313" key="1">
    <source>
        <dbReference type="EMBL" id="CEK53021.1"/>
    </source>
</evidence>
<evidence type="ECO:0008006" key="2">
    <source>
        <dbReference type="Google" id="ProtNLM"/>
    </source>
</evidence>
<feature type="non-terminal residue" evidence="1">
    <location>
        <position position="143"/>
    </location>
</feature>
<dbReference type="EMBL" id="HACG01006156">
    <property type="protein sequence ID" value="CEK53021.1"/>
    <property type="molecule type" value="Transcribed_RNA"/>
</dbReference>
<proteinExistence type="predicted"/>
<dbReference type="AlphaFoldDB" id="A0A0B6YB42"/>
<protein>
    <recommendedName>
        <fullName evidence="2">RecA family profile 1 domain-containing protein</fullName>
    </recommendedName>
</protein>
<sequence>MVAIDTISAFYWTDKLGDLDNPSCTELNMSPIANIISKYATDFGITHLIVKSALINNKRVWCDDRQDSKNRNNSNSGAVSSFSNGLAGTRNEKILQEHVEFLGKSWSKLQKKRFVLTRSVDRVETVGRSVWCSEWTSSKQFTC</sequence>
<name>A0A0B6YB42_9EUPU</name>
<gene>
    <name evidence="1" type="primary">ORF18795</name>
</gene>